<proteinExistence type="predicted"/>
<protein>
    <submittedName>
        <fullName evidence="1">Uncharacterized protein</fullName>
    </submittedName>
</protein>
<accession>A0ACC5WUE8</accession>
<keyword evidence="2" id="KW-1185">Reference proteome</keyword>
<reference evidence="1 2" key="1">
    <citation type="journal article" date="2022" name="bioRxiv">
        <title>An ancient truncated duplication of the anti-Mullerian hormone receptor type 2 gene is a potential conserved master sex determinant in the Pangasiidae catfish family.</title>
        <authorList>
            <person name="Wen M."/>
            <person name="Pan Q."/>
            <person name="Jouanno E."/>
            <person name="Montfort J."/>
            <person name="Zahm M."/>
            <person name="Cabau C."/>
            <person name="Klopp C."/>
            <person name="Iampietro C."/>
            <person name="Roques C."/>
            <person name="Bouchez O."/>
            <person name="Castinel A."/>
            <person name="Donnadieu C."/>
            <person name="Parrinello H."/>
            <person name="Poncet C."/>
            <person name="Belmonte E."/>
            <person name="Gautier V."/>
            <person name="Avarre J.-C."/>
            <person name="Dugue R."/>
            <person name="Gustiano R."/>
            <person name="Ha T.T.T."/>
            <person name="Campet M."/>
            <person name="Sriphairoj K."/>
            <person name="Ribolli J."/>
            <person name="de Almeida F.L."/>
            <person name="Desvignes T."/>
            <person name="Postlethwait J.H."/>
            <person name="Bucao C.F."/>
            <person name="Robinson-Rechavi M."/>
            <person name="Bobe J."/>
            <person name="Herpin A."/>
            <person name="Guiguen Y."/>
        </authorList>
    </citation>
    <scope>NUCLEOTIDE SEQUENCE [LARGE SCALE GENOMIC DNA]</scope>
    <source>
        <strain evidence="1">YG-Dec2019</strain>
    </source>
</reference>
<sequence length="394" mass="44840">MAYVSVFLSLCLFLSSVRHTFGAEVSLWNVQIDVNSPKDAIFRKTLYCNTTIFMKFEGDLAACDQKKLAFNVSWYLRSSVCYNEVFSTTDSAAEAIFGWDHRLKKDWSGFYSQGYIYFDSCSALFTPKIYYKEFQPFLSLMPQEGKSINQTSHVLEDKPYINAVAKSWSDSPYMFIVRFQTQQHPEASRGRRETGDGDATSDSKDQLSITMTVEMKGSHDYTSPADWPLMMFFMTMCIVYVLFGALWLFWLACYWRDLLRIQFWIGAVIVLGMLEKAVFYSEYQSIRYHGAYNQSAVIFAELLSAVKRSLARILLIIVSLGYGIVKPRLGTTVPRLVAVGLLYLIFSSVEGVLRVTGGFYGTVAFIANLSLSLTDSCVIWWISFLRNKVLSIAS</sequence>
<evidence type="ECO:0000313" key="1">
    <source>
        <dbReference type="EMBL" id="MCI4382649.1"/>
    </source>
</evidence>
<dbReference type="EMBL" id="CM040463">
    <property type="protein sequence ID" value="MCI4382649.1"/>
    <property type="molecule type" value="Genomic_DNA"/>
</dbReference>
<evidence type="ECO:0000313" key="2">
    <source>
        <dbReference type="Proteomes" id="UP000829447"/>
    </source>
</evidence>
<name>A0ACC5WUE8_PANGG</name>
<comment type="caution">
    <text evidence="1">The sequence shown here is derived from an EMBL/GenBank/DDBJ whole genome shotgun (WGS) entry which is preliminary data.</text>
</comment>
<dbReference type="Proteomes" id="UP000829447">
    <property type="component" value="Linkage Group LG10"/>
</dbReference>
<gene>
    <name evidence="1" type="ORF">PGIGA_G00017210</name>
</gene>
<organism evidence="1 2">
    <name type="scientific">Pangasianodon gigas</name>
    <name type="common">Mekong giant catfish</name>
    <name type="synonym">Pangasius gigas</name>
    <dbReference type="NCBI Taxonomy" id="30993"/>
    <lineage>
        <taxon>Eukaryota</taxon>
        <taxon>Metazoa</taxon>
        <taxon>Chordata</taxon>
        <taxon>Craniata</taxon>
        <taxon>Vertebrata</taxon>
        <taxon>Euteleostomi</taxon>
        <taxon>Actinopterygii</taxon>
        <taxon>Neopterygii</taxon>
        <taxon>Teleostei</taxon>
        <taxon>Ostariophysi</taxon>
        <taxon>Siluriformes</taxon>
        <taxon>Pangasiidae</taxon>
        <taxon>Pangasianodon</taxon>
    </lineage>
</organism>